<evidence type="ECO:0000256" key="1">
    <source>
        <dbReference type="ARBA" id="ARBA00023125"/>
    </source>
</evidence>
<dbReference type="CDD" id="cd00090">
    <property type="entry name" value="HTH_ARSR"/>
    <property type="match status" value="1"/>
</dbReference>
<evidence type="ECO:0000313" key="3">
    <source>
        <dbReference type="EMBL" id="SDZ10897.1"/>
    </source>
</evidence>
<dbReference type="InterPro" id="IPR001845">
    <property type="entry name" value="HTH_ArsR_DNA-bd_dom"/>
</dbReference>
<reference evidence="4" key="1">
    <citation type="submission" date="2016-10" db="EMBL/GenBank/DDBJ databases">
        <authorList>
            <person name="Varghese N."/>
            <person name="Submissions S."/>
        </authorList>
    </citation>
    <scope>NUCLEOTIDE SEQUENCE [LARGE SCALE GENOMIC DNA]</scope>
    <source>
        <strain evidence="4">SP</strain>
    </source>
</reference>
<evidence type="ECO:0000259" key="2">
    <source>
        <dbReference type="SMART" id="SM00418"/>
    </source>
</evidence>
<keyword evidence="1" id="KW-0238">DNA-binding</keyword>
<dbReference type="EMBL" id="FNPI01000006">
    <property type="protein sequence ID" value="SDZ10897.1"/>
    <property type="molecule type" value="Genomic_DNA"/>
</dbReference>
<dbReference type="SMART" id="SM00418">
    <property type="entry name" value="HTH_ARSR"/>
    <property type="match status" value="1"/>
</dbReference>
<proteinExistence type="predicted"/>
<accession>A0A1H3QC15</accession>
<dbReference type="InterPro" id="IPR036388">
    <property type="entry name" value="WH-like_DNA-bd_sf"/>
</dbReference>
<name>A0A1H3QC15_9BACI</name>
<dbReference type="Gene3D" id="6.10.140.2180">
    <property type="match status" value="1"/>
</dbReference>
<dbReference type="STRING" id="1503961.SAMN05421736_106109"/>
<dbReference type="Pfam" id="PF12840">
    <property type="entry name" value="HTH_20"/>
    <property type="match status" value="1"/>
</dbReference>
<dbReference type="AlphaFoldDB" id="A0A1H3QC15"/>
<sequence>MTQSKGDVLLHPVRMKIIQALAGRSMTVQQLLDNIKEVPQATMYRQLNILKKHGIVIVEGEQPIRGAVEKTYTLDTRKSFITPDEAKHISKEEFIRYFIMYYANLVRMTEEYFEGEVDFDTDGYGFHQLELQLNREEWTNFRQDYQQLLKKYHFDPRPDRRKRTMAAAFIPEKSSDGGWSGNGK</sequence>
<evidence type="ECO:0000313" key="4">
    <source>
        <dbReference type="Proteomes" id="UP000198935"/>
    </source>
</evidence>
<keyword evidence="4" id="KW-1185">Reference proteome</keyword>
<dbReference type="InterPro" id="IPR036390">
    <property type="entry name" value="WH_DNA-bd_sf"/>
</dbReference>
<dbReference type="Gene3D" id="1.10.10.10">
    <property type="entry name" value="Winged helix-like DNA-binding domain superfamily/Winged helix DNA-binding domain"/>
    <property type="match status" value="1"/>
</dbReference>
<organism evidence="3 4">
    <name type="scientific">Evansella caseinilytica</name>
    <dbReference type="NCBI Taxonomy" id="1503961"/>
    <lineage>
        <taxon>Bacteria</taxon>
        <taxon>Bacillati</taxon>
        <taxon>Bacillota</taxon>
        <taxon>Bacilli</taxon>
        <taxon>Bacillales</taxon>
        <taxon>Bacillaceae</taxon>
        <taxon>Evansella</taxon>
    </lineage>
</organism>
<dbReference type="Proteomes" id="UP000198935">
    <property type="component" value="Unassembled WGS sequence"/>
</dbReference>
<dbReference type="SUPFAM" id="SSF46785">
    <property type="entry name" value="Winged helix' DNA-binding domain"/>
    <property type="match status" value="1"/>
</dbReference>
<feature type="domain" description="HTH arsR-type" evidence="2">
    <location>
        <begin position="4"/>
        <end position="85"/>
    </location>
</feature>
<protein>
    <submittedName>
        <fullName evidence="3">Helix-turn-helix domain-containing protein</fullName>
    </submittedName>
</protein>
<gene>
    <name evidence="3" type="ORF">SAMN05421736_106109</name>
</gene>
<dbReference type="GO" id="GO:0003700">
    <property type="term" value="F:DNA-binding transcription factor activity"/>
    <property type="evidence" value="ECO:0007669"/>
    <property type="project" value="InterPro"/>
</dbReference>
<dbReference type="GO" id="GO:0003677">
    <property type="term" value="F:DNA binding"/>
    <property type="evidence" value="ECO:0007669"/>
    <property type="project" value="UniProtKB-KW"/>
</dbReference>
<dbReference type="NCBIfam" id="NF005061">
    <property type="entry name" value="PRK06474.1"/>
    <property type="match status" value="1"/>
</dbReference>
<dbReference type="InterPro" id="IPR011991">
    <property type="entry name" value="ArsR-like_HTH"/>
</dbReference>
<dbReference type="OrthoDB" id="5949858at2"/>